<dbReference type="PANTHER" id="PTHR46018:SF3">
    <property type="entry name" value="ARYLSULFATASE"/>
    <property type="match status" value="1"/>
</dbReference>
<dbReference type="Gene3D" id="3.60.15.10">
    <property type="entry name" value="Ribonuclease Z/Hydroxyacylglutathione hydrolase-like"/>
    <property type="match status" value="1"/>
</dbReference>
<dbReference type="RefSeq" id="WP_120099972.1">
    <property type="nucleotide sequence ID" value="NZ_QKNY01000001.1"/>
</dbReference>
<evidence type="ECO:0000313" key="4">
    <source>
        <dbReference type="Proteomes" id="UP000276588"/>
    </source>
</evidence>
<proteinExistence type="predicted"/>
<keyword evidence="1 3" id="KW-0378">Hydrolase</keyword>
<evidence type="ECO:0000259" key="2">
    <source>
        <dbReference type="SMART" id="SM00849"/>
    </source>
</evidence>
<name>A0A3A6PZF0_9EURY</name>
<dbReference type="SMART" id="SM00849">
    <property type="entry name" value="Lactamase_B"/>
    <property type="match status" value="1"/>
</dbReference>
<comment type="caution">
    <text evidence="3">The sequence shown here is derived from an EMBL/GenBank/DDBJ whole genome shotgun (WGS) entry which is preliminary data.</text>
</comment>
<keyword evidence="4" id="KW-1185">Reference proteome</keyword>
<organism evidence="3 4">
    <name type="scientific">Halonotius aquaticus</name>
    <dbReference type="NCBI Taxonomy" id="2216978"/>
    <lineage>
        <taxon>Archaea</taxon>
        <taxon>Methanobacteriati</taxon>
        <taxon>Methanobacteriota</taxon>
        <taxon>Stenosarchaea group</taxon>
        <taxon>Halobacteria</taxon>
        <taxon>Halobacteriales</taxon>
        <taxon>Haloferacaceae</taxon>
        <taxon>Halonotius</taxon>
    </lineage>
</organism>
<dbReference type="PANTHER" id="PTHR46018">
    <property type="entry name" value="ZINC PHOSPHODIESTERASE ELAC PROTEIN 1"/>
    <property type="match status" value="1"/>
</dbReference>
<gene>
    <name evidence="3" type="ORF">DM826_00135</name>
</gene>
<dbReference type="AlphaFoldDB" id="A0A3A6PZF0"/>
<evidence type="ECO:0000256" key="1">
    <source>
        <dbReference type="ARBA" id="ARBA00022801"/>
    </source>
</evidence>
<dbReference type="SUPFAM" id="SSF56281">
    <property type="entry name" value="Metallo-hydrolase/oxidoreductase"/>
    <property type="match status" value="1"/>
</dbReference>
<sequence length="250" mass="26763">MEVTFLGTGSAMPTGDRMQTGLLVTHDDRRLLVDCGSGVLHRLAATNAGYEGVSTVLLTHLHLDHVADLLPLLKARWLAGEEHLEVVGPVGTKGLVDGLLSVHGYLDGRVDLQVREIVASETVSVGGLSVESRETQHSIDGLAYRFAVDGDDAEFAFSGDTEAFAGMARFVEGCRVVAHDCSFPDSVDVDGHPTPSQLGEAFADSDVDHLYLTHLYPHTEGTHEEMCATVAESFDGEVHIARDGLRVSVS</sequence>
<dbReference type="Pfam" id="PF12706">
    <property type="entry name" value="Lactamase_B_2"/>
    <property type="match status" value="1"/>
</dbReference>
<dbReference type="GO" id="GO:0042781">
    <property type="term" value="F:3'-tRNA processing endoribonuclease activity"/>
    <property type="evidence" value="ECO:0007669"/>
    <property type="project" value="TreeGrafter"/>
</dbReference>
<protein>
    <submittedName>
        <fullName evidence="3">MBL fold metallo-hydrolase</fullName>
    </submittedName>
</protein>
<dbReference type="InterPro" id="IPR036866">
    <property type="entry name" value="RibonucZ/Hydroxyglut_hydro"/>
</dbReference>
<dbReference type="OrthoDB" id="73420at2157"/>
<evidence type="ECO:0000313" key="3">
    <source>
        <dbReference type="EMBL" id="RJX45145.1"/>
    </source>
</evidence>
<dbReference type="InterPro" id="IPR044094">
    <property type="entry name" value="AtsA-like_MBL-fold"/>
</dbReference>
<feature type="domain" description="Metallo-beta-lactamase" evidence="2">
    <location>
        <begin position="18"/>
        <end position="214"/>
    </location>
</feature>
<reference evidence="3 4" key="1">
    <citation type="submission" date="2018-06" db="EMBL/GenBank/DDBJ databases">
        <title>Halonotius sp. F13-13 a new haloarchaeeon isolated from a solar saltern from Isla Cristina, Huelva, Spain.</title>
        <authorList>
            <person name="Duran-Viseras A."/>
            <person name="Sanchez-Porro C."/>
            <person name="Ventosa A."/>
        </authorList>
    </citation>
    <scope>NUCLEOTIDE SEQUENCE [LARGE SCALE GENOMIC DNA]</scope>
    <source>
        <strain evidence="3 4">F13-13</strain>
    </source>
</reference>
<dbReference type="InterPro" id="IPR001279">
    <property type="entry name" value="Metallo-B-lactamas"/>
</dbReference>
<accession>A0A3A6PZF0</accession>
<dbReference type="EMBL" id="QKNY01000001">
    <property type="protein sequence ID" value="RJX45145.1"/>
    <property type="molecule type" value="Genomic_DNA"/>
</dbReference>
<dbReference type="Proteomes" id="UP000276588">
    <property type="component" value="Unassembled WGS sequence"/>
</dbReference>
<dbReference type="CDD" id="cd07719">
    <property type="entry name" value="arylsulfatase_AtsA-like_MBL-fold"/>
    <property type="match status" value="1"/>
</dbReference>